<dbReference type="InterPro" id="IPR050832">
    <property type="entry name" value="Bact_Acetyltransf"/>
</dbReference>
<dbReference type="PROSITE" id="PS51186">
    <property type="entry name" value="GNAT"/>
    <property type="match status" value="2"/>
</dbReference>
<feature type="binding site" evidence="4">
    <location>
        <position position="268"/>
    </location>
    <ligand>
        <name>1D-myo-inositol 2-(L-cysteinylamino)-2-deoxy-alpha-D-glucopyranoside</name>
        <dbReference type="ChEBI" id="CHEBI:58887"/>
    </ligand>
</feature>
<comment type="caution">
    <text evidence="4">Lacks conserved residue(s) required for the propagation of feature annotation.</text>
</comment>
<dbReference type="InterPro" id="IPR016181">
    <property type="entry name" value="Acyl_CoA_acyltransferase"/>
</dbReference>
<accession>A0ABW1X3D0</accession>
<evidence type="ECO:0000313" key="7">
    <source>
        <dbReference type="Proteomes" id="UP001596266"/>
    </source>
</evidence>
<feature type="binding site" evidence="4">
    <location>
        <begin position="234"/>
        <end position="236"/>
    </location>
    <ligand>
        <name>acetyl-CoA</name>
        <dbReference type="ChEBI" id="CHEBI:57288"/>
        <label>2</label>
    </ligand>
</feature>
<protein>
    <recommendedName>
        <fullName evidence="4">Mycothiol acetyltransferase</fullName>
        <shortName evidence="4">MSH acetyltransferase</shortName>
        <ecNumber evidence="4">2.3.1.189</ecNumber>
    </recommendedName>
    <alternativeName>
        <fullName evidence="4">Mycothiol synthase</fullName>
    </alternativeName>
</protein>
<evidence type="ECO:0000256" key="1">
    <source>
        <dbReference type="ARBA" id="ARBA00022679"/>
    </source>
</evidence>
<feature type="binding site" evidence="4">
    <location>
        <position position="174"/>
    </location>
    <ligand>
        <name>1D-myo-inositol 2-(L-cysteinylamino)-2-deoxy-alpha-D-glucopyranoside</name>
        <dbReference type="ChEBI" id="CHEBI:58887"/>
    </ligand>
</feature>
<dbReference type="InterPro" id="IPR017813">
    <property type="entry name" value="Mycothiol_AcTrfase"/>
</dbReference>
<dbReference type="Pfam" id="PF13673">
    <property type="entry name" value="Acetyltransf_10"/>
    <property type="match status" value="1"/>
</dbReference>
<evidence type="ECO:0000259" key="5">
    <source>
        <dbReference type="PROSITE" id="PS51186"/>
    </source>
</evidence>
<proteinExistence type="inferred from homology"/>
<dbReference type="EMBL" id="JBHSUA010000009">
    <property type="protein sequence ID" value="MFC6396371.1"/>
    <property type="molecule type" value="Genomic_DNA"/>
</dbReference>
<keyword evidence="7" id="KW-1185">Reference proteome</keyword>
<feature type="binding site" evidence="4">
    <location>
        <position position="37"/>
    </location>
    <ligand>
        <name>1D-myo-inositol 2-(L-cysteinylamino)-2-deoxy-alpha-D-glucopyranoside</name>
        <dbReference type="ChEBI" id="CHEBI:58887"/>
    </ligand>
</feature>
<dbReference type="NCBIfam" id="TIGR03448">
    <property type="entry name" value="mycothiol_MshD"/>
    <property type="match status" value="1"/>
</dbReference>
<evidence type="ECO:0000256" key="2">
    <source>
        <dbReference type="ARBA" id="ARBA00022737"/>
    </source>
</evidence>
<dbReference type="HAMAP" id="MF_01698">
    <property type="entry name" value="MshD"/>
    <property type="match status" value="1"/>
</dbReference>
<name>A0ABW1X3D0_9ACTN</name>
<comment type="catalytic activity">
    <reaction evidence="4">
        <text>1D-myo-inositol 2-(L-cysteinylamino)-2-deoxy-alpha-D-glucopyranoside + acetyl-CoA = mycothiol + CoA + H(+)</text>
        <dbReference type="Rhea" id="RHEA:26172"/>
        <dbReference type="ChEBI" id="CHEBI:15378"/>
        <dbReference type="ChEBI" id="CHEBI:16768"/>
        <dbReference type="ChEBI" id="CHEBI:57287"/>
        <dbReference type="ChEBI" id="CHEBI:57288"/>
        <dbReference type="ChEBI" id="CHEBI:58887"/>
        <dbReference type="EC" id="2.3.1.189"/>
    </reaction>
</comment>
<feature type="binding site" evidence="4">
    <location>
        <position position="230"/>
    </location>
    <ligand>
        <name>1D-myo-inositol 2-(L-cysteinylamino)-2-deoxy-alpha-D-glucopyranoside</name>
        <dbReference type="ChEBI" id="CHEBI:58887"/>
    </ligand>
</feature>
<dbReference type="GO" id="GO:0035447">
    <property type="term" value="F:mycothiol synthase activity"/>
    <property type="evidence" value="ECO:0007669"/>
    <property type="project" value="UniProtKB-EC"/>
</dbReference>
<feature type="binding site" evidence="4">
    <location>
        <begin position="83"/>
        <end position="88"/>
    </location>
    <ligand>
        <name>acetyl-CoA</name>
        <dbReference type="ChEBI" id="CHEBI:57288"/>
        <label>1</label>
    </ligand>
</feature>
<comment type="function">
    <text evidence="4">Catalyzes the transfer of acetyl from acetyl-CoA to desacetylmycothiol (Cys-GlcN-Ins) to form mycothiol.</text>
</comment>
<evidence type="ECO:0000256" key="3">
    <source>
        <dbReference type="ARBA" id="ARBA00023315"/>
    </source>
</evidence>
<keyword evidence="3 4" id="KW-0012">Acyltransferase</keyword>
<dbReference type="CDD" id="cd04301">
    <property type="entry name" value="NAT_SF"/>
    <property type="match status" value="2"/>
</dbReference>
<feature type="binding site" evidence="4">
    <location>
        <begin position="241"/>
        <end position="247"/>
    </location>
    <ligand>
        <name>acetyl-CoA</name>
        <dbReference type="ChEBI" id="CHEBI:57288"/>
        <label>2</label>
    </ligand>
</feature>
<comment type="subunit">
    <text evidence="4">Monomer.</text>
</comment>
<dbReference type="SUPFAM" id="SSF55729">
    <property type="entry name" value="Acyl-CoA N-acyltransferases (Nat)"/>
    <property type="match status" value="1"/>
</dbReference>
<dbReference type="Gene3D" id="3.40.630.30">
    <property type="match status" value="1"/>
</dbReference>
<dbReference type="PIRSF" id="PIRSF021524">
    <property type="entry name" value="MSH_acetyltransferase"/>
    <property type="match status" value="1"/>
</dbReference>
<organism evidence="6 7">
    <name type="scientific">Luteococcus sanguinis</name>
    <dbReference type="NCBI Taxonomy" id="174038"/>
    <lineage>
        <taxon>Bacteria</taxon>
        <taxon>Bacillati</taxon>
        <taxon>Actinomycetota</taxon>
        <taxon>Actinomycetes</taxon>
        <taxon>Propionibacteriales</taxon>
        <taxon>Propionibacteriaceae</taxon>
        <taxon>Luteococcus</taxon>
    </lineage>
</organism>
<keyword evidence="2 4" id="KW-0677">Repeat</keyword>
<dbReference type="Proteomes" id="UP001596266">
    <property type="component" value="Unassembled WGS sequence"/>
</dbReference>
<reference evidence="7" key="1">
    <citation type="journal article" date="2019" name="Int. J. Syst. Evol. Microbiol.">
        <title>The Global Catalogue of Microorganisms (GCM) 10K type strain sequencing project: providing services to taxonomists for standard genome sequencing and annotation.</title>
        <authorList>
            <consortium name="The Broad Institute Genomics Platform"/>
            <consortium name="The Broad Institute Genome Sequencing Center for Infectious Disease"/>
            <person name="Wu L."/>
            <person name="Ma J."/>
        </authorList>
    </citation>
    <scope>NUCLEOTIDE SEQUENCE [LARGE SCALE GENOMIC DNA]</scope>
    <source>
        <strain evidence="7">CGMCC 1.15277</strain>
    </source>
</reference>
<dbReference type="EC" id="2.3.1.189" evidence="4"/>
<sequence>MKHAIIRTCALTPDQRNAVDALIDRSTQADGVSPLNEAASFGLQGRGHVMHWLAFEQGALVGYAQADRDTHSVQLVVSPKFRRQGVGTALAEAVQQVEKEPNWWAFDNGDGARALAGRIGATLDRELLIMERDLVEHPVDDEPTPEGVELSAFVPTDAMAVVDVNADAFAEHPEQGDMTLDDFQVRTQEPWFDPQGLIVARDEDTGAMLGFHWTKIETSDPAFPGEPIGEVYVIGVAPEASGRGIGRALLNAGLAHLAAHGVRRVRLYVEASSTRVVRMYESASFVLVTKDASYTS</sequence>
<evidence type="ECO:0000256" key="4">
    <source>
        <dbReference type="HAMAP-Rule" id="MF_01698"/>
    </source>
</evidence>
<gene>
    <name evidence="4 6" type="primary">mshD</name>
    <name evidence="6" type="ORF">ACFP57_05135</name>
</gene>
<evidence type="ECO:0000313" key="6">
    <source>
        <dbReference type="EMBL" id="MFC6396371.1"/>
    </source>
</evidence>
<comment type="caution">
    <text evidence="6">The sequence shown here is derived from an EMBL/GenBank/DDBJ whole genome shotgun (WGS) entry which is preliminary data.</text>
</comment>
<feature type="domain" description="N-acetyltransferase" evidence="5">
    <location>
        <begin position="6"/>
        <end position="135"/>
    </location>
</feature>
<dbReference type="PANTHER" id="PTHR43877">
    <property type="entry name" value="AMINOALKYLPHOSPHONATE N-ACETYLTRANSFERASE-RELATED-RELATED"/>
    <property type="match status" value="1"/>
</dbReference>
<feature type="binding site" evidence="4">
    <location>
        <begin position="75"/>
        <end position="77"/>
    </location>
    <ligand>
        <name>acetyl-CoA</name>
        <dbReference type="ChEBI" id="CHEBI:57288"/>
        <label>1</label>
    </ligand>
</feature>
<dbReference type="RefSeq" id="WP_343884992.1">
    <property type="nucleotide sequence ID" value="NZ_BAAAKI010000004.1"/>
</dbReference>
<keyword evidence="1 4" id="KW-0808">Transferase</keyword>
<dbReference type="InterPro" id="IPR000182">
    <property type="entry name" value="GNAT_dom"/>
</dbReference>
<dbReference type="Pfam" id="PF00583">
    <property type="entry name" value="Acetyltransf_1"/>
    <property type="match status" value="1"/>
</dbReference>
<comment type="similarity">
    <text evidence="4">Belongs to the acetyltransferase family. MshD subfamily.</text>
</comment>
<feature type="binding site" evidence="4">
    <location>
        <position position="215"/>
    </location>
    <ligand>
        <name>1D-myo-inositol 2-(L-cysteinylamino)-2-deoxy-alpha-D-glucopyranoside</name>
        <dbReference type="ChEBI" id="CHEBI:58887"/>
    </ligand>
</feature>
<feature type="domain" description="N-acetyltransferase" evidence="5">
    <location>
        <begin position="148"/>
        <end position="296"/>
    </location>
</feature>